<dbReference type="CDD" id="cd01838">
    <property type="entry name" value="Isoamyl_acetate_hydrolase_like"/>
    <property type="match status" value="1"/>
</dbReference>
<name>A0A179V099_BLAGS</name>
<dbReference type="STRING" id="559298.A0A179V099"/>
<dbReference type="PANTHER" id="PTHR14209">
    <property type="entry name" value="ISOAMYL ACETATE-HYDROLYZING ESTERASE 1"/>
    <property type="match status" value="1"/>
</dbReference>
<dbReference type="SUPFAM" id="SSF52266">
    <property type="entry name" value="SGNH hydrolase"/>
    <property type="match status" value="1"/>
</dbReference>
<gene>
    <name evidence="3" type="ORF">BDBG_08052</name>
</gene>
<reference evidence="4" key="1">
    <citation type="journal article" date="2015" name="PLoS Genet.">
        <title>The dynamic genome and transcriptome of the human fungal pathogen Blastomyces and close relative Emmonsia.</title>
        <authorList>
            <person name="Munoz J.F."/>
            <person name="Gauthier G.M."/>
            <person name="Desjardins C.A."/>
            <person name="Gallo J.E."/>
            <person name="Holder J."/>
            <person name="Sullivan T.D."/>
            <person name="Marty A.J."/>
            <person name="Carmen J.C."/>
            <person name="Chen Z."/>
            <person name="Ding L."/>
            <person name="Gujja S."/>
            <person name="Magrini V."/>
            <person name="Misas E."/>
            <person name="Mitreva M."/>
            <person name="Priest M."/>
            <person name="Saif S."/>
            <person name="Whiston E.A."/>
            <person name="Young S."/>
            <person name="Zeng Q."/>
            <person name="Goldman W.E."/>
            <person name="Mardis E.R."/>
            <person name="Taylor J.W."/>
            <person name="McEwen J.G."/>
            <person name="Clay O.K."/>
            <person name="Klein B.S."/>
            <person name="Cuomo C.A."/>
        </authorList>
    </citation>
    <scope>NUCLEOTIDE SEQUENCE [LARGE SCALE GENOMIC DNA]</scope>
    <source>
        <strain evidence="4">SLH14081</strain>
    </source>
</reference>
<dbReference type="InterPro" id="IPR036514">
    <property type="entry name" value="SGNH_hydro_sf"/>
</dbReference>
<feature type="domain" description="SGNH hydrolase-type esterase" evidence="2">
    <location>
        <begin position="25"/>
        <end position="260"/>
    </location>
</feature>
<dbReference type="EMBL" id="GG657469">
    <property type="protein sequence ID" value="OAT12741.1"/>
    <property type="molecule type" value="Genomic_DNA"/>
</dbReference>
<evidence type="ECO:0000259" key="2">
    <source>
        <dbReference type="Pfam" id="PF13472"/>
    </source>
</evidence>
<sequence>MSTTNITNPDSSNSSSFVEYDQIILFGDSITQGSCDQGSGGFAFCPALQHDYIRRFDIINRGFSGYTSEQALAIFPCFFPPVQKARVRLMTVFFGANDAVLPGFQQHVPLNLYRENLIKILTHPLIKAHPETNLLLLTPPPVNEYQFSPSDTDTDTGAGADRDVDADVGTQPGALDPEPEPEPASPIMRKASRTKQYADACREVGKKLNVPVADIWTAFMTVAGWVDGQPLAGSREVPVNERLQALLSDGLHFNPAGYRVLYDEVTRAIRTHYPHLAPENVPMHFPPWQSAPKS</sequence>
<proteinExistence type="predicted"/>
<protein>
    <submittedName>
        <fullName evidence="3">GDSL Lipase/Acylhydrolase</fullName>
    </submittedName>
</protein>
<dbReference type="InterPro" id="IPR013830">
    <property type="entry name" value="SGNH_hydro"/>
</dbReference>
<dbReference type="AlphaFoldDB" id="A0A179V099"/>
<organism evidence="3 4">
    <name type="scientific">Blastomyces gilchristii (strain SLH14081)</name>
    <name type="common">Blastomyces dermatitidis</name>
    <dbReference type="NCBI Taxonomy" id="559298"/>
    <lineage>
        <taxon>Eukaryota</taxon>
        <taxon>Fungi</taxon>
        <taxon>Dikarya</taxon>
        <taxon>Ascomycota</taxon>
        <taxon>Pezizomycotina</taxon>
        <taxon>Eurotiomycetes</taxon>
        <taxon>Eurotiomycetidae</taxon>
        <taxon>Onygenales</taxon>
        <taxon>Ajellomycetaceae</taxon>
        <taxon>Blastomyces</taxon>
    </lineage>
</organism>
<dbReference type="PANTHER" id="PTHR14209:SF19">
    <property type="entry name" value="ISOAMYL ACETATE-HYDROLYZING ESTERASE 1 HOMOLOG"/>
    <property type="match status" value="1"/>
</dbReference>
<dbReference type="Pfam" id="PF13472">
    <property type="entry name" value="Lipase_GDSL_2"/>
    <property type="match status" value="1"/>
</dbReference>
<dbReference type="OrthoDB" id="671439at2759"/>
<dbReference type="RefSeq" id="XP_002621429.1">
    <property type="nucleotide sequence ID" value="XM_002621383.2"/>
</dbReference>
<dbReference type="InterPro" id="IPR045136">
    <property type="entry name" value="Iah1-like"/>
</dbReference>
<dbReference type="Proteomes" id="UP000002038">
    <property type="component" value="Unassembled WGS sequence"/>
</dbReference>
<dbReference type="GeneID" id="8501938"/>
<evidence type="ECO:0000256" key="1">
    <source>
        <dbReference type="SAM" id="MobiDB-lite"/>
    </source>
</evidence>
<feature type="region of interest" description="Disordered" evidence="1">
    <location>
        <begin position="145"/>
        <end position="192"/>
    </location>
</feature>
<evidence type="ECO:0000313" key="4">
    <source>
        <dbReference type="Proteomes" id="UP000002038"/>
    </source>
</evidence>
<accession>A0A179V099</accession>
<evidence type="ECO:0000313" key="3">
    <source>
        <dbReference type="EMBL" id="OAT12741.1"/>
    </source>
</evidence>
<dbReference type="Gene3D" id="3.40.50.1110">
    <property type="entry name" value="SGNH hydrolase"/>
    <property type="match status" value="2"/>
</dbReference>
<dbReference type="VEuPathDB" id="FungiDB:BDBG_08052"/>
<keyword evidence="4" id="KW-1185">Reference proteome</keyword>
<dbReference type="KEGG" id="bgh:BDBG_08052"/>